<feature type="domain" description="Proteasome activator PA28 C-terminal" evidence="1">
    <location>
        <begin position="151"/>
        <end position="280"/>
    </location>
</feature>
<reference evidence="3 4" key="1">
    <citation type="journal article" date="2014" name="Nat. Genet.">
        <title>Genome and transcriptome of the porcine whipworm Trichuris suis.</title>
        <authorList>
            <person name="Jex A.R."/>
            <person name="Nejsum P."/>
            <person name="Schwarz E.M."/>
            <person name="Hu L."/>
            <person name="Young N.D."/>
            <person name="Hall R.S."/>
            <person name="Korhonen P.K."/>
            <person name="Liao S."/>
            <person name="Thamsborg S."/>
            <person name="Xia J."/>
            <person name="Xu P."/>
            <person name="Wang S."/>
            <person name="Scheerlinck J.P."/>
            <person name="Hofmann A."/>
            <person name="Sternberg P.W."/>
            <person name="Wang J."/>
            <person name="Gasser R.B."/>
        </authorList>
    </citation>
    <scope>NUCLEOTIDE SEQUENCE [LARGE SCALE GENOMIC DNA]</scope>
    <source>
        <strain evidence="3">DCEP-RM93F</strain>
        <strain evidence="2">DCEP-RM93M</strain>
    </source>
</reference>
<dbReference type="InterPro" id="IPR036252">
    <property type="entry name" value="Proteasome_activ_sf"/>
</dbReference>
<dbReference type="AlphaFoldDB" id="A0A085NCM2"/>
<protein>
    <recommendedName>
        <fullName evidence="1">Proteasome activator PA28 C-terminal domain-containing protein</fullName>
    </recommendedName>
</protein>
<dbReference type="Gene3D" id="1.20.120.180">
    <property type="entry name" value="Proteasome activator pa28, C-terminal domain"/>
    <property type="match status" value="1"/>
</dbReference>
<proteinExistence type="predicted"/>
<accession>A0A085NCM2</accession>
<keyword evidence="4" id="KW-1185">Reference proteome</keyword>
<sequence length="310" mass="35830">MENHSLDTCSVLLTPPLEDPPKEAEFVKRFKEKYRAYIAHHFPTMALEAKSMIESITSSPIIEQVPMSAMNDQTICKRYKAWPILVPLPSRKEVSQSNGNSTVATADMPDKSMDEIVNELLEQDNAEPQVVSMVQRFKGTTIPVGSYNGVIENNIDIEMFHMILRNFLCRAVSDFNQTKAWLRLHKPDIIQQSKIRYNMFRTVEIFVTTAYDSLVECSRQIGFYYLERAKIICMLTRQPSSRDLWKTLKWLDRKEFIMCLSRLQTVQQAYTLTFDFIKFSLCEIEGDKSDCLEKEAKPQAEQPTCLNVNV</sequence>
<evidence type="ECO:0000313" key="2">
    <source>
        <dbReference type="EMBL" id="KFD51533.1"/>
    </source>
</evidence>
<dbReference type="Pfam" id="PF02252">
    <property type="entry name" value="PA28_C"/>
    <property type="match status" value="1"/>
</dbReference>
<dbReference type="InterPro" id="IPR036997">
    <property type="entry name" value="PA28_C_sf"/>
</dbReference>
<dbReference type="Proteomes" id="UP000030758">
    <property type="component" value="Unassembled WGS sequence"/>
</dbReference>
<gene>
    <name evidence="2" type="ORF">M513_07583</name>
    <name evidence="3" type="ORF">M514_07583</name>
</gene>
<dbReference type="GO" id="GO:0008537">
    <property type="term" value="C:proteasome activator complex"/>
    <property type="evidence" value="ECO:0007669"/>
    <property type="project" value="InterPro"/>
</dbReference>
<dbReference type="SUPFAM" id="SSF47216">
    <property type="entry name" value="Proteasome activator"/>
    <property type="match status" value="1"/>
</dbReference>
<name>A0A085NCM2_9BILA</name>
<dbReference type="InterPro" id="IPR003186">
    <property type="entry name" value="PA28_C"/>
</dbReference>
<dbReference type="EMBL" id="KL367517">
    <property type="protein sequence ID" value="KFD67218.1"/>
    <property type="molecule type" value="Genomic_DNA"/>
</dbReference>
<evidence type="ECO:0000313" key="3">
    <source>
        <dbReference type="EMBL" id="KFD67218.1"/>
    </source>
</evidence>
<evidence type="ECO:0000313" key="4">
    <source>
        <dbReference type="Proteomes" id="UP000030764"/>
    </source>
</evidence>
<dbReference type="EMBL" id="KL363238">
    <property type="protein sequence ID" value="KFD51533.1"/>
    <property type="molecule type" value="Genomic_DNA"/>
</dbReference>
<dbReference type="Proteomes" id="UP000030764">
    <property type="component" value="Unassembled WGS sequence"/>
</dbReference>
<evidence type="ECO:0000259" key="1">
    <source>
        <dbReference type="Pfam" id="PF02252"/>
    </source>
</evidence>
<organism evidence="3">
    <name type="scientific">Trichuris suis</name>
    <name type="common">pig whipworm</name>
    <dbReference type="NCBI Taxonomy" id="68888"/>
    <lineage>
        <taxon>Eukaryota</taxon>
        <taxon>Metazoa</taxon>
        <taxon>Ecdysozoa</taxon>
        <taxon>Nematoda</taxon>
        <taxon>Enoplea</taxon>
        <taxon>Dorylaimia</taxon>
        <taxon>Trichinellida</taxon>
        <taxon>Trichuridae</taxon>
        <taxon>Trichuris</taxon>
    </lineage>
</organism>